<organism evidence="1 2">
    <name type="scientific">Flavobacterium hercynium</name>
    <dbReference type="NCBI Taxonomy" id="387094"/>
    <lineage>
        <taxon>Bacteria</taxon>
        <taxon>Pseudomonadati</taxon>
        <taxon>Bacteroidota</taxon>
        <taxon>Flavobacteriia</taxon>
        <taxon>Flavobacteriales</taxon>
        <taxon>Flavobacteriaceae</taxon>
        <taxon>Flavobacterium</taxon>
    </lineage>
</organism>
<dbReference type="OrthoDB" id="961266at2"/>
<evidence type="ECO:0000313" key="1">
    <source>
        <dbReference type="EMBL" id="OXA91249.1"/>
    </source>
</evidence>
<accession>A0A226HA94</accession>
<dbReference type="EMBL" id="MUGW01000022">
    <property type="protein sequence ID" value="OXA91249.1"/>
    <property type="molecule type" value="Genomic_DNA"/>
</dbReference>
<dbReference type="AlphaFoldDB" id="A0A226HA94"/>
<evidence type="ECO:0000313" key="2">
    <source>
        <dbReference type="Proteomes" id="UP000198345"/>
    </source>
</evidence>
<dbReference type="RefSeq" id="WP_089050032.1">
    <property type="nucleotide sequence ID" value="NZ_FXTV01000003.1"/>
</dbReference>
<name>A0A226HA94_9FLAO</name>
<dbReference type="Proteomes" id="UP000198345">
    <property type="component" value="Unassembled WGS sequence"/>
</dbReference>
<protein>
    <submittedName>
        <fullName evidence="1">Uncharacterized protein</fullName>
    </submittedName>
</protein>
<sequence>MEIKIIGNLTPEVGIAEKYTVEKVLEAFDTEPLTLIPEYTDAEITWSIYVLDANVWRLAKGREQKGKSVEYKFSEISLKFKDIAMIVEAYGKETMIHIKPQPTSQPKITFIELLDENKKTPKKSFTYGNWIIARVHCVGMELRPIVVTLVENDGDKHKLNTKNLKIDTQKKFVKRGFADIKFYLDPMHANLANSKADKGESDEGKFHEYYVTAEIAGKEESRRATLDTHVANPDYVEKKLVVSPTIGFPVREVINSLMMVDMTPQTWWPFKEENCGGKYCIKKGDKNELIREINIRLAGFGGNVPTDEFTERTERMIKQFQRDYMKVPETGRICGNVLNAIDEFQRKYIIHFDDIKCKCKKCKGFGNELYKSVYKRNKPKKEAFHDYEYPGIHRSLVWLIRSIMFYTSVIEKDLGYELKCIFSGYRCWEDNKFNGRSSTNHMGKALDIHFSKNDKKVYKLNQIEEIRDKIILPYTNAQIRWEDIDLFSVEPSRKSYPKEFIATTWIHIDVREFASKYLENIFFVKTIEEINGKNIVELAKQLGFNDTCKCDFNNSNPFNLFKIINRYKENHFTIEDAELSLKKINKKYGKEMARNIEMMYRWECEHFNSGQYKSCGSPGMEVSEGAKGPEYGWNGDLYEKYPEYTPIGLWSEFENKGKSGLGGNTQITDRKKKYIVFPSVDAGMHYVAEFILRHNGNIGRWHSLYDKDVQNNYIRDINSTIPRISNKF</sequence>
<reference evidence="1 2" key="1">
    <citation type="submission" date="2016-11" db="EMBL/GenBank/DDBJ databases">
        <title>Whole genomes of Flavobacteriaceae.</title>
        <authorList>
            <person name="Stine C."/>
            <person name="Li C."/>
            <person name="Tadesse D."/>
        </authorList>
    </citation>
    <scope>NUCLEOTIDE SEQUENCE [LARGE SCALE GENOMIC DNA]</scope>
    <source>
        <strain evidence="1 2">DSM 18292</strain>
    </source>
</reference>
<proteinExistence type="predicted"/>
<keyword evidence="2" id="KW-1185">Reference proteome</keyword>
<comment type="caution">
    <text evidence="1">The sequence shown here is derived from an EMBL/GenBank/DDBJ whole genome shotgun (WGS) entry which is preliminary data.</text>
</comment>
<gene>
    <name evidence="1" type="ORF">B0A66_11780</name>
</gene>